<feature type="transmembrane region" description="Helical" evidence="6">
    <location>
        <begin position="270"/>
        <end position="289"/>
    </location>
</feature>
<keyword evidence="4 6" id="KW-0472">Membrane</keyword>
<dbReference type="EMBL" id="CAUYUJ010000135">
    <property type="protein sequence ID" value="CAK0788899.1"/>
    <property type="molecule type" value="Genomic_DNA"/>
</dbReference>
<feature type="transmembrane region" description="Helical" evidence="6">
    <location>
        <begin position="31"/>
        <end position="51"/>
    </location>
</feature>
<evidence type="ECO:0000256" key="5">
    <source>
        <dbReference type="SAM" id="MobiDB-lite"/>
    </source>
</evidence>
<evidence type="ECO:0000256" key="2">
    <source>
        <dbReference type="ARBA" id="ARBA00022692"/>
    </source>
</evidence>
<feature type="region of interest" description="Disordered" evidence="5">
    <location>
        <begin position="218"/>
        <end position="237"/>
    </location>
</feature>
<feature type="transmembrane region" description="Helical" evidence="6">
    <location>
        <begin position="184"/>
        <end position="205"/>
    </location>
</feature>
<comment type="subcellular location">
    <subcellularLocation>
        <location evidence="1">Membrane</location>
        <topology evidence="1">Multi-pass membrane protein</topology>
    </subcellularLocation>
</comment>
<sequence length="656" mass="70914">WLSVGMMTLAILTFVLLREESKHHVGGRFGRRGFCLVVGATCISVLASVWAERIFKERTVLRSSAHGPQPSRFYVMKFYLDLSSLVVSCALWCMPGTVASLFGDFFEQWSQSSEWFGSWGYFQVVMVFVSVGQGWATALVTKEFSTVIKAIVQTSSVIFVMLLSDPLMGNRFHFIRREFPSIMLFAIILMSAVIFQTGRINLWVIRKAMNLDVGRLAAPENGREPSRGEGWASSEAPECAVATDAVPSIKESPLPSPLSPEPGPHGSETGTSWTSLLATYALVVFYVISDAGRTLVIQRSLSTAVINSTSMTLAICVCGLLVASCMTLANDGCSGLMRAWDPRGIWHCLPAAFLFALSTTFGNMAFAFGVSPSLYVVLGKFYTPVAALGARWVMRKFYMWLEWFALLILTLASCCFGYLKEFDVASGDPNPGSLAGMALVLCSAGTSALASLVTEKILKGDSAPFHLKKVRLDAGSALSCMALVPIIGMMATRPQDIPWVQRPAGYQECPASSPCWQLHGEGGFETCASPACRCDCSAGVFVGWNQWLLALALVVNTAQGWLVGRVTQRFSTVHRAIADSFSLLAIYFVGDPLFNGASLDSVSLNLVAFIVPLSTATFAVATSEMQKVMGAKSKLEEAGPAPSTGVSDSESEEDFS</sequence>
<evidence type="ECO:0000256" key="7">
    <source>
        <dbReference type="SAM" id="SignalP"/>
    </source>
</evidence>
<reference evidence="8" key="1">
    <citation type="submission" date="2023-10" db="EMBL/GenBank/DDBJ databases">
        <authorList>
            <person name="Chen Y."/>
            <person name="Shah S."/>
            <person name="Dougan E. K."/>
            <person name="Thang M."/>
            <person name="Chan C."/>
        </authorList>
    </citation>
    <scope>NUCLEOTIDE SEQUENCE [LARGE SCALE GENOMIC DNA]</scope>
</reference>
<comment type="caution">
    <text evidence="8">The sequence shown here is derived from an EMBL/GenBank/DDBJ whole genome shotgun (WGS) entry which is preliminary data.</text>
</comment>
<evidence type="ECO:0000313" key="8">
    <source>
        <dbReference type="EMBL" id="CAK0788899.1"/>
    </source>
</evidence>
<protein>
    <recommendedName>
        <fullName evidence="10">EamA domain-containing protein</fullName>
    </recommendedName>
</protein>
<evidence type="ECO:0008006" key="10">
    <source>
        <dbReference type="Google" id="ProtNLM"/>
    </source>
</evidence>
<evidence type="ECO:0000256" key="6">
    <source>
        <dbReference type="SAM" id="Phobius"/>
    </source>
</evidence>
<feature type="transmembrane region" description="Helical" evidence="6">
    <location>
        <begin position="431"/>
        <end position="453"/>
    </location>
</feature>
<feature type="transmembrane region" description="Helical" evidence="6">
    <location>
        <begin position="606"/>
        <end position="625"/>
    </location>
</feature>
<dbReference type="InterPro" id="IPR007271">
    <property type="entry name" value="Nuc_sug_transpt"/>
</dbReference>
<keyword evidence="9" id="KW-1185">Reference proteome</keyword>
<feature type="region of interest" description="Disordered" evidence="5">
    <location>
        <begin position="631"/>
        <end position="656"/>
    </location>
</feature>
<feature type="transmembrane region" description="Helical" evidence="6">
    <location>
        <begin position="119"/>
        <end position="140"/>
    </location>
</feature>
<keyword evidence="7" id="KW-0732">Signal</keyword>
<keyword evidence="2 6" id="KW-0812">Transmembrane</keyword>
<feature type="transmembrane region" description="Helical" evidence="6">
    <location>
        <begin position="301"/>
        <end position="323"/>
    </location>
</feature>
<evidence type="ECO:0000256" key="1">
    <source>
        <dbReference type="ARBA" id="ARBA00004141"/>
    </source>
</evidence>
<feature type="signal peptide" evidence="7">
    <location>
        <begin position="1"/>
        <end position="17"/>
    </location>
</feature>
<feature type="transmembrane region" description="Helical" evidence="6">
    <location>
        <begin position="344"/>
        <end position="368"/>
    </location>
</feature>
<dbReference type="Proteomes" id="UP001189429">
    <property type="component" value="Unassembled WGS sequence"/>
</dbReference>
<keyword evidence="3 6" id="KW-1133">Transmembrane helix</keyword>
<organism evidence="8 9">
    <name type="scientific">Prorocentrum cordatum</name>
    <dbReference type="NCBI Taxonomy" id="2364126"/>
    <lineage>
        <taxon>Eukaryota</taxon>
        <taxon>Sar</taxon>
        <taxon>Alveolata</taxon>
        <taxon>Dinophyceae</taxon>
        <taxon>Prorocentrales</taxon>
        <taxon>Prorocentraceae</taxon>
        <taxon>Prorocentrum</taxon>
    </lineage>
</organism>
<proteinExistence type="predicted"/>
<evidence type="ECO:0000313" key="9">
    <source>
        <dbReference type="Proteomes" id="UP001189429"/>
    </source>
</evidence>
<evidence type="ECO:0000256" key="3">
    <source>
        <dbReference type="ARBA" id="ARBA00022989"/>
    </source>
</evidence>
<feature type="region of interest" description="Disordered" evidence="5">
    <location>
        <begin position="249"/>
        <end position="269"/>
    </location>
</feature>
<feature type="transmembrane region" description="Helical" evidence="6">
    <location>
        <begin position="547"/>
        <end position="564"/>
    </location>
</feature>
<accession>A0ABN9PC06</accession>
<feature type="compositionally biased region" description="Pro residues" evidence="5">
    <location>
        <begin position="254"/>
        <end position="263"/>
    </location>
</feature>
<feature type="transmembrane region" description="Helical" evidence="6">
    <location>
        <begin position="78"/>
        <end position="99"/>
    </location>
</feature>
<feature type="chain" id="PRO_5046177046" description="EamA domain-containing protein" evidence="7">
    <location>
        <begin position="18"/>
        <end position="656"/>
    </location>
</feature>
<feature type="non-terminal residue" evidence="8">
    <location>
        <position position="1"/>
    </location>
</feature>
<name>A0ABN9PC06_9DINO</name>
<dbReference type="PANTHER" id="PTHR10231">
    <property type="entry name" value="NUCLEOTIDE-SUGAR TRANSMEMBRANE TRANSPORTER"/>
    <property type="match status" value="1"/>
</dbReference>
<feature type="transmembrane region" description="Helical" evidence="6">
    <location>
        <begin position="400"/>
        <end position="419"/>
    </location>
</feature>
<gene>
    <name evidence="8" type="ORF">PCOR1329_LOCUS621</name>
</gene>
<evidence type="ECO:0000256" key="4">
    <source>
        <dbReference type="ARBA" id="ARBA00023136"/>
    </source>
</evidence>